<evidence type="ECO:0008006" key="4">
    <source>
        <dbReference type="Google" id="ProtNLM"/>
    </source>
</evidence>
<keyword evidence="1" id="KW-0812">Transmembrane</keyword>
<protein>
    <recommendedName>
        <fullName evidence="4">DedA family protein</fullName>
    </recommendedName>
</protein>
<keyword evidence="1" id="KW-1133">Transmembrane helix</keyword>
<dbReference type="InterPro" id="IPR051311">
    <property type="entry name" value="DedA_domain"/>
</dbReference>
<gene>
    <name evidence="2" type="ORF">MED297_01540</name>
</gene>
<dbReference type="AlphaFoldDB" id="A4BBX8"/>
<feature type="transmembrane region" description="Helical" evidence="1">
    <location>
        <begin position="115"/>
        <end position="138"/>
    </location>
</feature>
<accession>A4BBX8</accession>
<organism evidence="2 3">
    <name type="scientific">Reinekea blandensis MED297</name>
    <dbReference type="NCBI Taxonomy" id="314283"/>
    <lineage>
        <taxon>Bacteria</taxon>
        <taxon>Pseudomonadati</taxon>
        <taxon>Pseudomonadota</taxon>
        <taxon>Gammaproteobacteria</taxon>
        <taxon>Oceanospirillales</taxon>
        <taxon>Saccharospirillaceae</taxon>
        <taxon>Reinekea</taxon>
    </lineage>
</organism>
<dbReference type="EMBL" id="AAOE01000004">
    <property type="protein sequence ID" value="EAR10463.1"/>
    <property type="molecule type" value="Genomic_DNA"/>
</dbReference>
<keyword evidence="1" id="KW-0472">Membrane</keyword>
<feature type="transmembrane region" description="Helical" evidence="1">
    <location>
        <begin position="34"/>
        <end position="54"/>
    </location>
</feature>
<evidence type="ECO:0000313" key="3">
    <source>
        <dbReference type="Proteomes" id="UP000005953"/>
    </source>
</evidence>
<reference evidence="2 3" key="1">
    <citation type="submission" date="2006-02" db="EMBL/GenBank/DDBJ databases">
        <authorList>
            <person name="Pinhassi J."/>
            <person name="Pedros-Alio C."/>
            <person name="Ferriera S."/>
            <person name="Johnson J."/>
            <person name="Kravitz S."/>
            <person name="Halpern A."/>
            <person name="Remington K."/>
            <person name="Beeson K."/>
            <person name="Tran B."/>
            <person name="Rogers Y.-H."/>
            <person name="Friedman R."/>
            <person name="Venter J.C."/>
        </authorList>
    </citation>
    <scope>NUCLEOTIDE SEQUENCE [LARGE SCALE GENOMIC DNA]</scope>
    <source>
        <strain evidence="2 3">MED297</strain>
    </source>
</reference>
<dbReference type="RefSeq" id="WP_008046722.1">
    <property type="nucleotide sequence ID" value="NZ_CH724153.1"/>
</dbReference>
<dbReference type="PANTHER" id="PTHR42709">
    <property type="entry name" value="ALKALINE PHOSPHATASE LIKE PROTEIN"/>
    <property type="match status" value="1"/>
</dbReference>
<proteinExistence type="predicted"/>
<feature type="transmembrane region" description="Helical" evidence="1">
    <location>
        <begin position="88"/>
        <end position="109"/>
    </location>
</feature>
<dbReference type="STRING" id="314283.MED297_01540"/>
<keyword evidence="3" id="KW-1185">Reference proteome</keyword>
<dbReference type="OrthoDB" id="9814483at2"/>
<dbReference type="HOGENOM" id="CLU_125997_1_0_6"/>
<evidence type="ECO:0000313" key="2">
    <source>
        <dbReference type="EMBL" id="EAR10463.1"/>
    </source>
</evidence>
<dbReference type="Proteomes" id="UP000005953">
    <property type="component" value="Unassembled WGS sequence"/>
</dbReference>
<comment type="caution">
    <text evidence="2">The sequence shown here is derived from an EMBL/GenBank/DDBJ whole genome shotgun (WGS) entry which is preliminary data.</text>
</comment>
<sequence length="142" mass="15830">MFFTLFLVAFVSATLWPMASEVVFVGLVSQNPDAVWWLLLIATLGNSAGAWLMYECAGWFSQWTQQKLSARREAFDYWLPKVRTFGPLAMLLAWLPLIGDLLPIAGGLLKTRRLPTVLCLTLGKGARYAILAGAYLGYDRLV</sequence>
<dbReference type="PANTHER" id="PTHR42709:SF4">
    <property type="entry name" value="INNER MEMBRANE PROTEIN YQAA"/>
    <property type="match status" value="1"/>
</dbReference>
<name>A4BBX8_9GAMM</name>
<evidence type="ECO:0000256" key="1">
    <source>
        <dbReference type="SAM" id="Phobius"/>
    </source>
</evidence>